<dbReference type="GO" id="GO:0016740">
    <property type="term" value="F:transferase activity"/>
    <property type="evidence" value="ECO:0007669"/>
    <property type="project" value="UniProtKB-KW"/>
</dbReference>
<dbReference type="Proteomes" id="UP000254575">
    <property type="component" value="Unassembled WGS sequence"/>
</dbReference>
<accession>A0A380MXV5</accession>
<dbReference type="InterPro" id="IPR017926">
    <property type="entry name" value="GATASE"/>
</dbReference>
<evidence type="ECO:0000259" key="1">
    <source>
        <dbReference type="Pfam" id="PF00117"/>
    </source>
</evidence>
<keyword evidence="3" id="KW-1185">Reference proteome</keyword>
<name>A0A380MXV5_9GAMM</name>
<sequence length="238" mass="26794">MNPKRIQILLHNPQGFTGLVGEKLSAAGHQLSICCPLHGESLPELDSYDAAAVFGGKMSVNDCDTVLPALHEEIRWIRRSVEAGKPYLGICLGGQLLARAFGGTVTRHHKHYVEIGYYNLYPTLEGFEDIFANAPEKFFQWHNEGFTIPEHAVKLAASDLYPNQAFRLGERAYGFQFHPEATPEQIQYWHQRDPEELAGPGAQTVRAQIRDIDTYTPAISAWLDDFLAHWLQDPKDHS</sequence>
<dbReference type="PANTHER" id="PTHR42695">
    <property type="entry name" value="GLUTAMINE AMIDOTRANSFERASE YLR126C-RELATED"/>
    <property type="match status" value="1"/>
</dbReference>
<dbReference type="AlphaFoldDB" id="A0A380MXV5"/>
<dbReference type="Pfam" id="PF00117">
    <property type="entry name" value="GATase"/>
    <property type="match status" value="1"/>
</dbReference>
<keyword evidence="2" id="KW-0315">Glutamine amidotransferase</keyword>
<dbReference type="GO" id="GO:0005829">
    <property type="term" value="C:cytosol"/>
    <property type="evidence" value="ECO:0007669"/>
    <property type="project" value="TreeGrafter"/>
</dbReference>
<protein>
    <submittedName>
        <fullName evidence="2">Glutamine amidotransferase</fullName>
    </submittedName>
</protein>
<dbReference type="InterPro" id="IPR029062">
    <property type="entry name" value="Class_I_gatase-like"/>
</dbReference>
<feature type="domain" description="Glutamine amidotransferase" evidence="1">
    <location>
        <begin position="44"/>
        <end position="184"/>
    </location>
</feature>
<gene>
    <name evidence="2" type="ORF">NCTC10717_01440</name>
</gene>
<dbReference type="RefSeq" id="WP_115218621.1">
    <property type="nucleotide sequence ID" value="NZ_UHIA01000004.1"/>
</dbReference>
<dbReference type="PANTHER" id="PTHR42695:SF5">
    <property type="entry name" value="GLUTAMINE AMIDOTRANSFERASE YLR126C-RELATED"/>
    <property type="match status" value="1"/>
</dbReference>
<dbReference type="CDD" id="cd01741">
    <property type="entry name" value="GATase1_1"/>
    <property type="match status" value="1"/>
</dbReference>
<organism evidence="2 3">
    <name type="scientific">Suttonella indologenes</name>
    <dbReference type="NCBI Taxonomy" id="13276"/>
    <lineage>
        <taxon>Bacteria</taxon>
        <taxon>Pseudomonadati</taxon>
        <taxon>Pseudomonadota</taxon>
        <taxon>Gammaproteobacteria</taxon>
        <taxon>Cardiobacteriales</taxon>
        <taxon>Cardiobacteriaceae</taxon>
        <taxon>Suttonella</taxon>
    </lineage>
</organism>
<keyword evidence="2" id="KW-0808">Transferase</keyword>
<dbReference type="OrthoDB" id="9813383at2"/>
<dbReference type="SUPFAM" id="SSF52317">
    <property type="entry name" value="Class I glutamine amidotransferase-like"/>
    <property type="match status" value="1"/>
</dbReference>
<dbReference type="Gene3D" id="3.40.50.880">
    <property type="match status" value="1"/>
</dbReference>
<evidence type="ECO:0000313" key="3">
    <source>
        <dbReference type="Proteomes" id="UP000254575"/>
    </source>
</evidence>
<dbReference type="PROSITE" id="PS51273">
    <property type="entry name" value="GATASE_TYPE_1"/>
    <property type="match status" value="1"/>
</dbReference>
<proteinExistence type="predicted"/>
<evidence type="ECO:0000313" key="2">
    <source>
        <dbReference type="EMBL" id="SUO97420.1"/>
    </source>
</evidence>
<reference evidence="2 3" key="1">
    <citation type="submission" date="2018-06" db="EMBL/GenBank/DDBJ databases">
        <authorList>
            <consortium name="Pathogen Informatics"/>
            <person name="Doyle S."/>
        </authorList>
    </citation>
    <scope>NUCLEOTIDE SEQUENCE [LARGE SCALE GENOMIC DNA]</scope>
    <source>
        <strain evidence="2 3">NCTC10717</strain>
    </source>
</reference>
<dbReference type="EMBL" id="UHIA01000004">
    <property type="protein sequence ID" value="SUO97420.1"/>
    <property type="molecule type" value="Genomic_DNA"/>
</dbReference>
<dbReference type="InterPro" id="IPR044992">
    <property type="entry name" value="ChyE-like"/>
</dbReference>